<dbReference type="FunFam" id="2.10.25.10:FF:000138">
    <property type="entry name" value="Laminin subunit beta 1"/>
    <property type="match status" value="1"/>
</dbReference>
<evidence type="ECO:0000256" key="9">
    <source>
        <dbReference type="ARBA" id="ARBA00023157"/>
    </source>
</evidence>
<dbReference type="SUPFAM" id="SSF57196">
    <property type="entry name" value="EGF/Laminin"/>
    <property type="match status" value="7"/>
</dbReference>
<keyword evidence="7" id="KW-0130">Cell adhesion</keyword>
<evidence type="ECO:0000259" key="16">
    <source>
        <dbReference type="PROSITE" id="PS51116"/>
    </source>
</evidence>
<sequence>MPRPFCFEPANRYIIAIRFQRHAVSHRHLTAFVLVDSLVLIPRYTELPGFHGSGLEAEQRREQMLDYMCVDSFMAPPRPALAQIADCEKVGGQCLCKPNVIGRRCDQCAPGTYGFGPQGCAACDCHSQGSVSHRCDPTTGQCACRQGASGRQCSECQPGQWGFPSCSPCQCNGHADSCHAHTGQCLRCRDQTDGHFCERCVEGFFGDPVLGSGEHCRPCPCPGTPGSGHFHAHTCNADQTGNHILCSCKRGYTGMRCDGCAPGYHGDPERPEGVCRECECSGNIDRQDPGSCDPHTGQCLKCLFHTHGPTCNRCQQGYYGNALAQDCRRCTCVWAGTLESQCGGGACLCDPGTGLCPCRQHVVGANCDRCAPDHWNYGQGAGCEACACHPQHALEAHCNMFTGQCQCVPGFGGRQCAECEQLHWGDPQVQCHECNCHPQGSDTPQCERQSGVCACHEGVSGRRCDQCSRGYTGVFPHCVACHACFHLWDAAVQKVRADLAAVRRRVDRILETGEGGGATGVNEARIRELEEKLKEAQDLIGRGDSNRVQQLIGQSIDDLRVEIALTDSRLMGLSGDLNSTAGQEQALISTLEDLEGALRDLNATLGEKRQSLDDYLTAGFTEQFEKVRRYYQESSEAEERCKASVSGPSSPLGESRDTRQRTTDLLDARHDQFLRTIAAQNKSLEELRHKAHNLDKKVHHLSHKVCGAHGVADGNGSCPDSPCGGAGCRSDGGELVCGGVGCNGTSGGSLAALQRARDTAANLTRAGEDLQTVARKLQDIASLAQDVKEQAKHTLDKAQKNKAQFTLSNKELKDFIKKIKDFLTEEGADPESIQKVALQVLSITLPLNQTGLDRVLEGMKEHLANLSDLQGVFNHSQRDIGRAKDLLDRANTAKERAEGVNSKTNLTKKALDISQKAIGQAQDALGDATDNLDRTRNATAAVEARLQQLEEGQMEAMVRLANLSAEVDALRNKTEANRLMARNAKELADNATGLTSSLEEGLNQTEVRYRELQEKVDSLGGSGGLDRVNQKAKDMKKEAEDLLSTANKSIDLLKKLEGRFRKNEQHMQRQQHVLAELERSATAAREDIRDQVRNGSPYENVEDERLRGAGSHDATSPPHHQR</sequence>
<dbReference type="GO" id="GO:0007155">
    <property type="term" value="P:cell adhesion"/>
    <property type="evidence" value="ECO:0007669"/>
    <property type="project" value="UniProtKB-KW"/>
</dbReference>
<protein>
    <recommendedName>
        <fullName evidence="19">Laminin subunit beta-2-like</fullName>
    </recommendedName>
</protein>
<keyword evidence="11 12" id="KW-0424">Laminin EGF-like domain</keyword>
<feature type="disulfide bond" evidence="12">
    <location>
        <begin position="434"/>
        <end position="446"/>
    </location>
</feature>
<feature type="disulfide bond" evidence="12">
    <location>
        <begin position="96"/>
        <end position="105"/>
    </location>
</feature>
<dbReference type="EMBL" id="JANIIK010000117">
    <property type="protein sequence ID" value="KAJ3586837.1"/>
    <property type="molecule type" value="Genomic_DNA"/>
</dbReference>
<feature type="domain" description="Laminin EGF-like" evidence="15">
    <location>
        <begin position="278"/>
        <end position="329"/>
    </location>
</feature>
<comment type="caution">
    <text evidence="17">The sequence shown here is derived from an EMBL/GenBank/DDBJ whole genome shotgun (WGS) entry which is preliminary data.</text>
</comment>
<keyword evidence="6" id="KW-0084">Basement membrane</keyword>
<feature type="domain" description="Laminin EGF-like" evidence="15">
    <location>
        <begin position="434"/>
        <end position="480"/>
    </location>
</feature>
<dbReference type="Pfam" id="PF23219">
    <property type="entry name" value="LAMB1"/>
    <property type="match status" value="1"/>
</dbReference>
<evidence type="ECO:0000256" key="8">
    <source>
        <dbReference type="ARBA" id="ARBA00023054"/>
    </source>
</evidence>
<evidence type="ECO:0000256" key="10">
    <source>
        <dbReference type="ARBA" id="ARBA00023180"/>
    </source>
</evidence>
<evidence type="ECO:0000256" key="7">
    <source>
        <dbReference type="ARBA" id="ARBA00022889"/>
    </source>
</evidence>
<dbReference type="FunFam" id="2.10.25.10:FF:000135">
    <property type="entry name" value="Laminin subunit beta 4"/>
    <property type="match status" value="1"/>
</dbReference>
<dbReference type="OrthoDB" id="5985440at2759"/>
<feature type="disulfide bond" evidence="12">
    <location>
        <begin position="358"/>
        <end position="367"/>
    </location>
</feature>
<dbReference type="InterPro" id="IPR002049">
    <property type="entry name" value="LE_dom"/>
</dbReference>
<feature type="disulfide bond" evidence="12">
    <location>
        <begin position="248"/>
        <end position="257"/>
    </location>
</feature>
<keyword evidence="3" id="KW-0272">Extracellular matrix</keyword>
<dbReference type="GO" id="GO:0009888">
    <property type="term" value="P:tissue development"/>
    <property type="evidence" value="ECO:0007669"/>
    <property type="project" value="TreeGrafter"/>
</dbReference>
<dbReference type="FunFam" id="2.10.25.10:FF:000130">
    <property type="entry name" value="Laminin subunit beta 1"/>
    <property type="match status" value="1"/>
</dbReference>
<feature type="domain" description="Laminin EGF-like" evidence="15">
    <location>
        <begin position="169"/>
        <end position="218"/>
    </location>
</feature>
<dbReference type="FunFam" id="2.10.25.10:FF:000011">
    <property type="entry name" value="Cadherin EGF LAG seven-pass G-type receptor"/>
    <property type="match status" value="1"/>
</dbReference>
<feature type="region of interest" description="Disordered" evidence="14">
    <location>
        <begin position="637"/>
        <end position="660"/>
    </location>
</feature>
<dbReference type="FunFam" id="2.10.25.10:FF:000145">
    <property type="entry name" value="Laminin subunit beta 1"/>
    <property type="match status" value="1"/>
</dbReference>
<evidence type="ECO:0000256" key="3">
    <source>
        <dbReference type="ARBA" id="ARBA00022530"/>
    </source>
</evidence>
<dbReference type="FunFam" id="2.10.25.10:FF:000065">
    <property type="entry name" value="Laminin subunit beta 1"/>
    <property type="match status" value="1"/>
</dbReference>
<dbReference type="InterPro" id="IPR050440">
    <property type="entry name" value="Laminin/Netrin_ECM"/>
</dbReference>
<keyword evidence="8 13" id="KW-0175">Coiled coil</keyword>
<evidence type="ECO:0000256" key="6">
    <source>
        <dbReference type="ARBA" id="ARBA00022869"/>
    </source>
</evidence>
<dbReference type="Pfam" id="PF21199">
    <property type="entry name" value="LAMININ_IV_B"/>
    <property type="match status" value="1"/>
</dbReference>
<feature type="disulfide bond" evidence="12">
    <location>
        <begin position="123"/>
        <end position="135"/>
    </location>
</feature>
<dbReference type="Gene3D" id="2.10.25.10">
    <property type="entry name" value="Laminin"/>
    <property type="match status" value="8"/>
</dbReference>
<evidence type="ECO:0000313" key="18">
    <source>
        <dbReference type="Proteomes" id="UP001148018"/>
    </source>
</evidence>
<dbReference type="PROSITE" id="PS50027">
    <property type="entry name" value="EGF_LAM_2"/>
    <property type="match status" value="7"/>
</dbReference>
<dbReference type="Pfam" id="PF24973">
    <property type="entry name" value="EGF_LMN_ATRN"/>
    <property type="match status" value="1"/>
</dbReference>
<dbReference type="PROSITE" id="PS01248">
    <property type="entry name" value="EGF_LAM_1"/>
    <property type="match status" value="3"/>
</dbReference>
<feature type="disulfide bond" evidence="12">
    <location>
        <begin position="125"/>
        <end position="142"/>
    </location>
</feature>
<dbReference type="FunFam" id="2.10.25.10:FF:000074">
    <property type="entry name" value="Laminin subunit alpha"/>
    <property type="match status" value="1"/>
</dbReference>
<dbReference type="CDD" id="cd00055">
    <property type="entry name" value="EGF_Lam"/>
    <property type="match status" value="8"/>
</dbReference>
<gene>
    <name evidence="17" type="ORF">NHX12_013229</name>
</gene>
<keyword evidence="4" id="KW-0732">Signal</keyword>
<dbReference type="GO" id="GO:0009887">
    <property type="term" value="P:animal organ morphogenesis"/>
    <property type="evidence" value="ECO:0007669"/>
    <property type="project" value="TreeGrafter"/>
</dbReference>
<feature type="coiled-coil region" evidence="13">
    <location>
        <begin position="519"/>
        <end position="546"/>
    </location>
</feature>
<feature type="domain" description="Laminin EGF-like" evidence="15">
    <location>
        <begin position="219"/>
        <end position="277"/>
    </location>
</feature>
<dbReference type="PROSITE" id="PS51116">
    <property type="entry name" value="LAMININ_IVB"/>
    <property type="match status" value="1"/>
</dbReference>
<dbReference type="AlphaFoldDB" id="A0A9Q0DEK1"/>
<evidence type="ECO:0000256" key="4">
    <source>
        <dbReference type="ARBA" id="ARBA00022729"/>
    </source>
</evidence>
<feature type="coiled-coil region" evidence="13">
    <location>
        <begin position="781"/>
        <end position="808"/>
    </location>
</feature>
<dbReference type="PRINTS" id="PR00011">
    <property type="entry name" value="EGFLAMININ"/>
</dbReference>
<dbReference type="PANTHER" id="PTHR10574">
    <property type="entry name" value="NETRIN/LAMININ-RELATED"/>
    <property type="match status" value="1"/>
</dbReference>
<dbReference type="InterPro" id="IPR013015">
    <property type="entry name" value="Laminin_IV_B"/>
</dbReference>
<evidence type="ECO:0000256" key="1">
    <source>
        <dbReference type="ARBA" id="ARBA00004302"/>
    </source>
</evidence>
<feature type="disulfide bond" evidence="12">
    <location>
        <begin position="455"/>
        <end position="464"/>
    </location>
</feature>
<keyword evidence="5" id="KW-0677">Repeat</keyword>
<keyword evidence="2" id="KW-0964">Secreted</keyword>
<dbReference type="SMART" id="SM00180">
    <property type="entry name" value="EGF_Lam"/>
    <property type="match status" value="8"/>
</dbReference>
<evidence type="ECO:0000256" key="14">
    <source>
        <dbReference type="SAM" id="MobiDB-lite"/>
    </source>
</evidence>
<feature type="domain" description="Laminin IV type B" evidence="16">
    <location>
        <begin position="1"/>
        <end position="97"/>
    </location>
</feature>
<comment type="caution">
    <text evidence="12">Lacks conserved residue(s) required for the propagation of feature annotation.</text>
</comment>
<feature type="disulfide bond" evidence="12">
    <location>
        <begin position="144"/>
        <end position="153"/>
    </location>
</feature>
<comment type="subcellular location">
    <subcellularLocation>
        <location evidence="1">Secreted</location>
        <location evidence="1">Extracellular space</location>
        <location evidence="1">Extracellular matrix</location>
        <location evidence="1">Basement membrane</location>
    </subcellularLocation>
</comment>
<proteinExistence type="predicted"/>
<feature type="domain" description="Laminin EGF-like" evidence="15">
    <location>
        <begin position="330"/>
        <end position="390"/>
    </location>
</feature>
<feature type="non-terminal residue" evidence="17">
    <location>
        <position position="1"/>
    </location>
</feature>
<dbReference type="InterPro" id="IPR056863">
    <property type="entry name" value="LMN_ATRN_NET-like_EGF"/>
</dbReference>
<dbReference type="CDD" id="cd22295">
    <property type="entry name" value="cc_LAMB_C"/>
    <property type="match status" value="1"/>
</dbReference>
<feature type="disulfide bond" evidence="12">
    <location>
        <begin position="302"/>
        <end position="311"/>
    </location>
</feature>
<dbReference type="PANTHER" id="PTHR10574:SF197">
    <property type="entry name" value="LAMININ SUBUNIT BETA-1 ISOFORM X1"/>
    <property type="match status" value="1"/>
</dbReference>
<feature type="disulfide bond" evidence="12">
    <location>
        <begin position="436"/>
        <end position="453"/>
    </location>
</feature>
<evidence type="ECO:0000256" key="13">
    <source>
        <dbReference type="SAM" id="Coils"/>
    </source>
</evidence>
<evidence type="ECO:0000256" key="5">
    <source>
        <dbReference type="ARBA" id="ARBA00022737"/>
    </source>
</evidence>
<evidence type="ECO:0008006" key="19">
    <source>
        <dbReference type="Google" id="ProtNLM"/>
    </source>
</evidence>
<keyword evidence="10" id="KW-0325">Glycoprotein</keyword>
<organism evidence="17 18">
    <name type="scientific">Muraenolepis orangiensis</name>
    <name type="common">Patagonian moray cod</name>
    <dbReference type="NCBI Taxonomy" id="630683"/>
    <lineage>
        <taxon>Eukaryota</taxon>
        <taxon>Metazoa</taxon>
        <taxon>Chordata</taxon>
        <taxon>Craniata</taxon>
        <taxon>Vertebrata</taxon>
        <taxon>Euteleostomi</taxon>
        <taxon>Actinopterygii</taxon>
        <taxon>Neopterygii</taxon>
        <taxon>Teleostei</taxon>
        <taxon>Neoteleostei</taxon>
        <taxon>Acanthomorphata</taxon>
        <taxon>Zeiogadaria</taxon>
        <taxon>Gadariae</taxon>
        <taxon>Gadiformes</taxon>
        <taxon>Muraenolepidoidei</taxon>
        <taxon>Muraenolepididae</taxon>
        <taxon>Muraenolepis</taxon>
    </lineage>
</organism>
<evidence type="ECO:0000256" key="11">
    <source>
        <dbReference type="ARBA" id="ARBA00023292"/>
    </source>
</evidence>
<name>A0A9Q0DEK1_9TELE</name>
<accession>A0A9Q0DEK1</accession>
<evidence type="ECO:0000313" key="17">
    <source>
        <dbReference type="EMBL" id="KAJ3586837.1"/>
    </source>
</evidence>
<feature type="domain" description="Laminin EGF-like" evidence="15">
    <location>
        <begin position="76"/>
        <end position="122"/>
    </location>
</feature>
<keyword evidence="9 12" id="KW-1015">Disulfide bond</keyword>
<feature type="disulfide bond" evidence="12">
    <location>
        <begin position="188"/>
        <end position="197"/>
    </location>
</feature>
<reference evidence="17" key="1">
    <citation type="submission" date="2022-07" db="EMBL/GenBank/DDBJ databases">
        <title>Chromosome-level genome of Muraenolepis orangiensis.</title>
        <authorList>
            <person name="Kim J."/>
        </authorList>
    </citation>
    <scope>NUCLEOTIDE SEQUENCE</scope>
    <source>
        <strain evidence="17">KU_S4_2022</strain>
        <tissue evidence="17">Muscle</tissue>
    </source>
</reference>
<dbReference type="InterPro" id="IPR056558">
    <property type="entry name" value="LAMB1-4_helical"/>
</dbReference>
<evidence type="ECO:0000259" key="15">
    <source>
        <dbReference type="PROSITE" id="PS50027"/>
    </source>
</evidence>
<evidence type="ECO:0000256" key="12">
    <source>
        <dbReference type="PROSITE-ProRule" id="PRU00460"/>
    </source>
</evidence>
<feature type="coiled-coil region" evidence="13">
    <location>
        <begin position="584"/>
        <end position="611"/>
    </location>
</feature>
<dbReference type="Proteomes" id="UP001148018">
    <property type="component" value="Unassembled WGS sequence"/>
</dbReference>
<dbReference type="Pfam" id="PF00053">
    <property type="entry name" value="EGF_laminin"/>
    <property type="match status" value="7"/>
</dbReference>
<dbReference type="SMART" id="SM00181">
    <property type="entry name" value="EGF"/>
    <property type="match status" value="8"/>
</dbReference>
<feature type="domain" description="Laminin EGF-like" evidence="15">
    <location>
        <begin position="123"/>
        <end position="168"/>
    </location>
</feature>
<feature type="coiled-coil region" evidence="13">
    <location>
        <begin position="677"/>
        <end position="704"/>
    </location>
</feature>
<keyword evidence="18" id="KW-1185">Reference proteome</keyword>
<evidence type="ECO:0000256" key="2">
    <source>
        <dbReference type="ARBA" id="ARBA00022525"/>
    </source>
</evidence>
<dbReference type="InterPro" id="IPR000742">
    <property type="entry name" value="EGF"/>
</dbReference>
<feature type="region of interest" description="Disordered" evidence="14">
    <location>
        <begin position="1085"/>
        <end position="1122"/>
    </location>
</feature>
<dbReference type="GO" id="GO:0005604">
    <property type="term" value="C:basement membrane"/>
    <property type="evidence" value="ECO:0007669"/>
    <property type="project" value="UniProtKB-SubCell"/>
</dbReference>